<keyword evidence="2" id="KW-1185">Reference proteome</keyword>
<gene>
    <name evidence="1" type="ORF">P167DRAFT_577445</name>
</gene>
<accession>A0A3N4KFJ7</accession>
<dbReference type="InParanoid" id="A0A3N4KFJ7"/>
<proteinExistence type="predicted"/>
<sequence>MTDSKEIPHLPIKLRGQSNFKTWKALIMSYLRYYGAQDVVFGTIPRPPPTPNDESAAARGKFTQRAIDREVWDKLDIFSIVFIHTNVEMHILLITTPYTHAHEMWAALCRTFEGRHFVTLHTLLKTVLTLTYDDTEPLIKHLGEFERLWVMLIERTLGADPTSVGAGSVLAWALKKLANNDEAKKTFLLMTLPQSYEGVVNDMLANEKMGFKDVYQYLARASV</sequence>
<evidence type="ECO:0000313" key="1">
    <source>
        <dbReference type="EMBL" id="RPB09336.1"/>
    </source>
</evidence>
<dbReference type="AlphaFoldDB" id="A0A3N4KFJ7"/>
<dbReference type="OrthoDB" id="3740850at2759"/>
<dbReference type="EMBL" id="ML119153">
    <property type="protein sequence ID" value="RPB09336.1"/>
    <property type="molecule type" value="Genomic_DNA"/>
</dbReference>
<organism evidence="1 2">
    <name type="scientific">Morchella conica CCBAS932</name>
    <dbReference type="NCBI Taxonomy" id="1392247"/>
    <lineage>
        <taxon>Eukaryota</taxon>
        <taxon>Fungi</taxon>
        <taxon>Dikarya</taxon>
        <taxon>Ascomycota</taxon>
        <taxon>Pezizomycotina</taxon>
        <taxon>Pezizomycetes</taxon>
        <taxon>Pezizales</taxon>
        <taxon>Morchellaceae</taxon>
        <taxon>Morchella</taxon>
    </lineage>
</organism>
<dbReference type="Proteomes" id="UP000277580">
    <property type="component" value="Unassembled WGS sequence"/>
</dbReference>
<name>A0A3N4KFJ7_9PEZI</name>
<reference evidence="1 2" key="1">
    <citation type="journal article" date="2018" name="Nat. Ecol. Evol.">
        <title>Pezizomycetes genomes reveal the molecular basis of ectomycorrhizal truffle lifestyle.</title>
        <authorList>
            <person name="Murat C."/>
            <person name="Payen T."/>
            <person name="Noel B."/>
            <person name="Kuo A."/>
            <person name="Morin E."/>
            <person name="Chen J."/>
            <person name="Kohler A."/>
            <person name="Krizsan K."/>
            <person name="Balestrini R."/>
            <person name="Da Silva C."/>
            <person name="Montanini B."/>
            <person name="Hainaut M."/>
            <person name="Levati E."/>
            <person name="Barry K.W."/>
            <person name="Belfiori B."/>
            <person name="Cichocki N."/>
            <person name="Clum A."/>
            <person name="Dockter R.B."/>
            <person name="Fauchery L."/>
            <person name="Guy J."/>
            <person name="Iotti M."/>
            <person name="Le Tacon F."/>
            <person name="Lindquist E.A."/>
            <person name="Lipzen A."/>
            <person name="Malagnac F."/>
            <person name="Mello A."/>
            <person name="Molinier V."/>
            <person name="Miyauchi S."/>
            <person name="Poulain J."/>
            <person name="Riccioni C."/>
            <person name="Rubini A."/>
            <person name="Sitrit Y."/>
            <person name="Splivallo R."/>
            <person name="Traeger S."/>
            <person name="Wang M."/>
            <person name="Zifcakova L."/>
            <person name="Wipf D."/>
            <person name="Zambonelli A."/>
            <person name="Paolocci F."/>
            <person name="Nowrousian M."/>
            <person name="Ottonello S."/>
            <person name="Baldrian P."/>
            <person name="Spatafora J.W."/>
            <person name="Henrissat B."/>
            <person name="Nagy L.G."/>
            <person name="Aury J.M."/>
            <person name="Wincker P."/>
            <person name="Grigoriev I.V."/>
            <person name="Bonfante P."/>
            <person name="Martin F.M."/>
        </authorList>
    </citation>
    <scope>NUCLEOTIDE SEQUENCE [LARGE SCALE GENOMIC DNA]</scope>
    <source>
        <strain evidence="1 2">CCBAS932</strain>
    </source>
</reference>
<protein>
    <submittedName>
        <fullName evidence="1">Uncharacterized protein</fullName>
    </submittedName>
</protein>
<evidence type="ECO:0000313" key="2">
    <source>
        <dbReference type="Proteomes" id="UP000277580"/>
    </source>
</evidence>